<keyword evidence="2" id="KW-0238">DNA-binding</keyword>
<dbReference type="PRINTS" id="PR00598">
    <property type="entry name" value="HTHMARR"/>
</dbReference>
<dbReference type="RefSeq" id="WP_213542388.1">
    <property type="nucleotide sequence ID" value="NZ_AP023420.1"/>
</dbReference>
<protein>
    <submittedName>
        <fullName evidence="5">MarR family transcriptional regulator</fullName>
    </submittedName>
</protein>
<accession>A0A810Q813</accession>
<dbReference type="KEGG" id="pfaa:MM59RIKEN_00940"/>
<dbReference type="PANTHER" id="PTHR42756:SF1">
    <property type="entry name" value="TRANSCRIPTIONAL REPRESSOR OF EMRAB OPERON"/>
    <property type="match status" value="1"/>
</dbReference>
<keyword evidence="6" id="KW-1185">Reference proteome</keyword>
<keyword evidence="1" id="KW-0805">Transcription regulation</keyword>
<evidence type="ECO:0000313" key="5">
    <source>
        <dbReference type="EMBL" id="BCK82775.1"/>
    </source>
</evidence>
<dbReference type="EMBL" id="AP023420">
    <property type="protein sequence ID" value="BCK82775.1"/>
    <property type="molecule type" value="Genomic_DNA"/>
</dbReference>
<dbReference type="SUPFAM" id="SSF46785">
    <property type="entry name" value="Winged helix' DNA-binding domain"/>
    <property type="match status" value="1"/>
</dbReference>
<dbReference type="SMART" id="SM00347">
    <property type="entry name" value="HTH_MARR"/>
    <property type="match status" value="1"/>
</dbReference>
<organism evidence="5 6">
    <name type="scientific">Pusillibacter faecalis</name>
    <dbReference type="NCBI Taxonomy" id="2714358"/>
    <lineage>
        <taxon>Bacteria</taxon>
        <taxon>Bacillati</taxon>
        <taxon>Bacillota</taxon>
        <taxon>Clostridia</taxon>
        <taxon>Eubacteriales</taxon>
        <taxon>Oscillospiraceae</taxon>
        <taxon>Pusillibacter</taxon>
    </lineage>
</organism>
<evidence type="ECO:0000259" key="4">
    <source>
        <dbReference type="PROSITE" id="PS50995"/>
    </source>
</evidence>
<dbReference type="PANTHER" id="PTHR42756">
    <property type="entry name" value="TRANSCRIPTIONAL REGULATOR, MARR"/>
    <property type="match status" value="1"/>
</dbReference>
<keyword evidence="3" id="KW-0804">Transcription</keyword>
<evidence type="ECO:0000256" key="2">
    <source>
        <dbReference type="ARBA" id="ARBA00023125"/>
    </source>
</evidence>
<dbReference type="Pfam" id="PF01047">
    <property type="entry name" value="MarR"/>
    <property type="match status" value="1"/>
</dbReference>
<dbReference type="AlphaFoldDB" id="A0A810Q813"/>
<name>A0A810Q813_9FIRM</name>
<dbReference type="Gene3D" id="1.10.10.10">
    <property type="entry name" value="Winged helix-like DNA-binding domain superfamily/Winged helix DNA-binding domain"/>
    <property type="match status" value="1"/>
</dbReference>
<dbReference type="Proteomes" id="UP000679848">
    <property type="component" value="Chromosome"/>
</dbReference>
<evidence type="ECO:0000256" key="1">
    <source>
        <dbReference type="ARBA" id="ARBA00023015"/>
    </source>
</evidence>
<dbReference type="InterPro" id="IPR036390">
    <property type="entry name" value="WH_DNA-bd_sf"/>
</dbReference>
<dbReference type="GO" id="GO:0003700">
    <property type="term" value="F:DNA-binding transcription factor activity"/>
    <property type="evidence" value="ECO:0007669"/>
    <property type="project" value="InterPro"/>
</dbReference>
<dbReference type="InterPro" id="IPR036388">
    <property type="entry name" value="WH-like_DNA-bd_sf"/>
</dbReference>
<sequence length="144" mass="16950">MPNRIEMFRRVERQYFRDRLGTLGLQPLDGLIIRQLGREGHLKQEELACKIAVDKGAVARSLARLEEQGLVQRQVSDQCRREKRVSLTSQGREMLAVVQQVMREWNDISYRGFSQEERALYEAFLTRITDNVMQFRRGEERDHG</sequence>
<evidence type="ECO:0000256" key="3">
    <source>
        <dbReference type="ARBA" id="ARBA00023163"/>
    </source>
</evidence>
<gene>
    <name evidence="5" type="ORF">MM59RIKEN_00940</name>
</gene>
<dbReference type="GO" id="GO:0003677">
    <property type="term" value="F:DNA binding"/>
    <property type="evidence" value="ECO:0007669"/>
    <property type="project" value="UniProtKB-KW"/>
</dbReference>
<reference evidence="5" key="1">
    <citation type="submission" date="2020-09" db="EMBL/GenBank/DDBJ databases">
        <title>New species isolated from human feces.</title>
        <authorList>
            <person name="Kitahara M."/>
            <person name="Shigeno Y."/>
            <person name="Shime M."/>
            <person name="Matsumoto Y."/>
            <person name="Nakamura S."/>
            <person name="Motooka D."/>
            <person name="Fukuoka S."/>
            <person name="Nishikawa H."/>
            <person name="Benno Y."/>
        </authorList>
    </citation>
    <scope>NUCLEOTIDE SEQUENCE</scope>
    <source>
        <strain evidence="5">MM59</strain>
    </source>
</reference>
<dbReference type="PROSITE" id="PS50995">
    <property type="entry name" value="HTH_MARR_2"/>
    <property type="match status" value="1"/>
</dbReference>
<feature type="domain" description="HTH marR-type" evidence="4">
    <location>
        <begin position="1"/>
        <end position="130"/>
    </location>
</feature>
<proteinExistence type="predicted"/>
<dbReference type="InterPro" id="IPR000835">
    <property type="entry name" value="HTH_MarR-typ"/>
</dbReference>
<evidence type="ECO:0000313" key="6">
    <source>
        <dbReference type="Proteomes" id="UP000679848"/>
    </source>
</evidence>